<proteinExistence type="inferred from homology"/>
<accession>A0ABP1Q5G7</accession>
<dbReference type="Proteomes" id="UP001642540">
    <property type="component" value="Unassembled WGS sequence"/>
</dbReference>
<evidence type="ECO:0000256" key="2">
    <source>
        <dbReference type="ARBA" id="ARBA00005241"/>
    </source>
</evidence>
<protein>
    <recommendedName>
        <fullName evidence="8">Major facilitator superfamily associated domain-containing protein</fullName>
    </recommendedName>
</protein>
<dbReference type="PANTHER" id="PTHR16172:SF41">
    <property type="entry name" value="MAJOR FACILITATOR SUPERFAMILY DOMAIN-CONTAINING PROTEIN 6-LIKE"/>
    <property type="match status" value="1"/>
</dbReference>
<name>A0ABP1Q5G7_9HEXA</name>
<feature type="transmembrane region" description="Helical" evidence="7">
    <location>
        <begin position="75"/>
        <end position="97"/>
    </location>
</feature>
<organism evidence="9 10">
    <name type="scientific">Orchesella dallaii</name>
    <dbReference type="NCBI Taxonomy" id="48710"/>
    <lineage>
        <taxon>Eukaryota</taxon>
        <taxon>Metazoa</taxon>
        <taxon>Ecdysozoa</taxon>
        <taxon>Arthropoda</taxon>
        <taxon>Hexapoda</taxon>
        <taxon>Collembola</taxon>
        <taxon>Entomobryomorpha</taxon>
        <taxon>Entomobryoidea</taxon>
        <taxon>Orchesellidae</taxon>
        <taxon>Orchesellinae</taxon>
        <taxon>Orchesella</taxon>
    </lineage>
</organism>
<keyword evidence="5 7" id="KW-0472">Membrane</keyword>
<feature type="compositionally biased region" description="Basic and acidic residues" evidence="6">
    <location>
        <begin position="11"/>
        <end position="20"/>
    </location>
</feature>
<feature type="transmembrane region" description="Helical" evidence="7">
    <location>
        <begin position="482"/>
        <end position="506"/>
    </location>
</feature>
<feature type="region of interest" description="Disordered" evidence="6">
    <location>
        <begin position="1"/>
        <end position="64"/>
    </location>
</feature>
<feature type="transmembrane region" description="Helical" evidence="7">
    <location>
        <begin position="140"/>
        <end position="158"/>
    </location>
</feature>
<feature type="compositionally biased region" description="Polar residues" evidence="6">
    <location>
        <begin position="1"/>
        <end position="10"/>
    </location>
</feature>
<dbReference type="InterPro" id="IPR051717">
    <property type="entry name" value="MFS_MFSD6"/>
</dbReference>
<keyword evidence="10" id="KW-1185">Reference proteome</keyword>
<feature type="transmembrane region" description="Helical" evidence="7">
    <location>
        <begin position="557"/>
        <end position="578"/>
    </location>
</feature>
<evidence type="ECO:0000256" key="3">
    <source>
        <dbReference type="ARBA" id="ARBA00022692"/>
    </source>
</evidence>
<comment type="caution">
    <text evidence="9">The sequence shown here is derived from an EMBL/GenBank/DDBJ whole genome shotgun (WGS) entry which is preliminary data.</text>
</comment>
<feature type="transmembrane region" description="Helical" evidence="7">
    <location>
        <begin position="451"/>
        <end position="470"/>
    </location>
</feature>
<feature type="transmembrane region" description="Helical" evidence="7">
    <location>
        <begin position="405"/>
        <end position="430"/>
    </location>
</feature>
<sequence>MGSTSQTRNTPSRDLRQVRQEDEDDGSHSTVSFQRDDDDESQTFQSHTHIPRAVEESEKNKKGSCKSNCINGNLVALKALLFIFYGGVGLICTWLNHTQVSSRFSEKETLLVYGISSLLSLATPIIFGLCSDKSARPKKVLVICLLLGGLLYPLLLFVPPAVPYRFRDRLTWCDDGTSASSIAKGESSIFTSRDVYAPSRKLAASCLPNRINCTSSMSELVTNVVGGCSEGCGGKLIISKCSYECNDLLFSEAAAARSRNRASPSPPTSTTEEPNYELIDNLVAEAQVSPTEYDLLEDDEEFSFRPDAPPHVCVDDNAEFKYKSLCFAFDQDMHEIILHASELSGYADQDGKCRYPLLGYSETKQEFHHLLSCSPLSAHCHVSCDLRWDSHESDQWACQSDYVQWIISFAAFVAVHSLGTMLLISAAGLLNSAILSMAHEHSGFFGCQYSYAAMGFGIVSPVVTFLFQLIESVDIPWNLHYVLAYAIWFLVCALLALCLPYHAEWVPKPGSVRPMLCRWTMRGHTSLFFVIIVLLGALQCLMDVLAFHQIASVGASLFLIALGASALVGPALIFVCRVEKVIDYCGHHHLFSIALVVFSLQFTGYAYLTGSEAEWSILLRAMDTFSVLMVWITASYTTYASAPRSLAATCQTVIVTLYCALGRGLGGIIGFVGLTFLSKDLLLKILSLVSVFICVLYLMIHYWCLKSSPYTRQYDFDKPATYGSSGRYTPLKLMNGRRKNKNVATSEDFDAKDLKGPIDDL</sequence>
<dbReference type="EMBL" id="CAXLJM020000024">
    <property type="protein sequence ID" value="CAL8089957.1"/>
    <property type="molecule type" value="Genomic_DNA"/>
</dbReference>
<evidence type="ECO:0000256" key="6">
    <source>
        <dbReference type="SAM" id="MobiDB-lite"/>
    </source>
</evidence>
<feature type="transmembrane region" description="Helical" evidence="7">
    <location>
        <begin position="646"/>
        <end position="673"/>
    </location>
</feature>
<keyword evidence="4 7" id="KW-1133">Transmembrane helix</keyword>
<comment type="similarity">
    <text evidence="2">Belongs to the major facilitator superfamily. MFSD6 family.</text>
</comment>
<evidence type="ECO:0000313" key="10">
    <source>
        <dbReference type="Proteomes" id="UP001642540"/>
    </source>
</evidence>
<dbReference type="InterPro" id="IPR024989">
    <property type="entry name" value="MFS_assoc_dom"/>
</dbReference>
<dbReference type="PANTHER" id="PTHR16172">
    <property type="entry name" value="MAJOR FACILITATOR SUPERFAMILY DOMAIN-CONTAINING PROTEIN 6-LIKE"/>
    <property type="match status" value="1"/>
</dbReference>
<feature type="transmembrane region" description="Helical" evidence="7">
    <location>
        <begin position="527"/>
        <end position="551"/>
    </location>
</feature>
<evidence type="ECO:0000313" key="9">
    <source>
        <dbReference type="EMBL" id="CAL8089957.1"/>
    </source>
</evidence>
<dbReference type="InterPro" id="IPR036259">
    <property type="entry name" value="MFS_trans_sf"/>
</dbReference>
<feature type="transmembrane region" description="Helical" evidence="7">
    <location>
        <begin position="109"/>
        <end position="128"/>
    </location>
</feature>
<evidence type="ECO:0000256" key="4">
    <source>
        <dbReference type="ARBA" id="ARBA00022989"/>
    </source>
</evidence>
<dbReference type="Gene3D" id="1.20.1250.20">
    <property type="entry name" value="MFS general substrate transporter like domains"/>
    <property type="match status" value="2"/>
</dbReference>
<evidence type="ECO:0000256" key="1">
    <source>
        <dbReference type="ARBA" id="ARBA00004141"/>
    </source>
</evidence>
<feature type="transmembrane region" description="Helical" evidence="7">
    <location>
        <begin position="590"/>
        <end position="609"/>
    </location>
</feature>
<dbReference type="SUPFAM" id="SSF103473">
    <property type="entry name" value="MFS general substrate transporter"/>
    <property type="match status" value="2"/>
</dbReference>
<keyword evidence="3 7" id="KW-0812">Transmembrane</keyword>
<feature type="compositionally biased region" description="Basic and acidic residues" evidence="6">
    <location>
        <begin position="52"/>
        <end position="61"/>
    </location>
</feature>
<comment type="subcellular location">
    <subcellularLocation>
        <location evidence="1">Membrane</location>
        <topology evidence="1">Multi-pass membrane protein</topology>
    </subcellularLocation>
</comment>
<evidence type="ECO:0000259" key="8">
    <source>
        <dbReference type="Pfam" id="PF12832"/>
    </source>
</evidence>
<gene>
    <name evidence="9" type="ORF">ODALV1_LOCUS7512</name>
</gene>
<feature type="transmembrane region" description="Helical" evidence="7">
    <location>
        <begin position="685"/>
        <end position="705"/>
    </location>
</feature>
<dbReference type="Pfam" id="PF12832">
    <property type="entry name" value="MFS_1_like"/>
    <property type="match status" value="1"/>
</dbReference>
<evidence type="ECO:0000256" key="5">
    <source>
        <dbReference type="ARBA" id="ARBA00023136"/>
    </source>
</evidence>
<reference evidence="9 10" key="1">
    <citation type="submission" date="2024-08" db="EMBL/GenBank/DDBJ databases">
        <authorList>
            <person name="Cucini C."/>
            <person name="Frati F."/>
        </authorList>
    </citation>
    <scope>NUCLEOTIDE SEQUENCE [LARGE SCALE GENOMIC DNA]</scope>
</reference>
<evidence type="ECO:0000256" key="7">
    <source>
        <dbReference type="SAM" id="Phobius"/>
    </source>
</evidence>
<feature type="domain" description="Major facilitator superfamily associated" evidence="8">
    <location>
        <begin position="75"/>
        <end position="670"/>
    </location>
</feature>